<keyword evidence="2" id="KW-0560">Oxidoreductase</keyword>
<keyword evidence="5" id="KW-1185">Reference proteome</keyword>
<dbReference type="PANTHER" id="PTHR42804:SF1">
    <property type="entry name" value="ALDEHYDE DEHYDROGENASE-RELATED"/>
    <property type="match status" value="1"/>
</dbReference>
<dbReference type="Gene3D" id="3.40.605.10">
    <property type="entry name" value="Aldehyde Dehydrogenase, Chain A, domain 1"/>
    <property type="match status" value="1"/>
</dbReference>
<evidence type="ECO:0000256" key="1">
    <source>
        <dbReference type="ARBA" id="ARBA00009986"/>
    </source>
</evidence>
<organism evidence="4 5">
    <name type="scientific">Azospirillum oleiclasticum</name>
    <dbReference type="NCBI Taxonomy" id="2735135"/>
    <lineage>
        <taxon>Bacteria</taxon>
        <taxon>Pseudomonadati</taxon>
        <taxon>Pseudomonadota</taxon>
        <taxon>Alphaproteobacteria</taxon>
        <taxon>Rhodospirillales</taxon>
        <taxon>Azospirillaceae</taxon>
        <taxon>Azospirillum</taxon>
    </lineage>
</organism>
<dbReference type="PANTHER" id="PTHR42804">
    <property type="entry name" value="ALDEHYDE DEHYDROGENASE"/>
    <property type="match status" value="1"/>
</dbReference>
<dbReference type="Gene3D" id="3.40.309.10">
    <property type="entry name" value="Aldehyde Dehydrogenase, Chain A, domain 2"/>
    <property type="match status" value="1"/>
</dbReference>
<dbReference type="EMBL" id="JABFDB010000001">
    <property type="protein sequence ID" value="NYZ18430.1"/>
    <property type="molecule type" value="Genomic_DNA"/>
</dbReference>
<dbReference type="InterPro" id="IPR016163">
    <property type="entry name" value="Ald_DH_C"/>
</dbReference>
<dbReference type="Proteomes" id="UP000584642">
    <property type="component" value="Unassembled WGS sequence"/>
</dbReference>
<evidence type="ECO:0000313" key="5">
    <source>
        <dbReference type="Proteomes" id="UP000584642"/>
    </source>
</evidence>
<evidence type="ECO:0000259" key="3">
    <source>
        <dbReference type="Pfam" id="PF00171"/>
    </source>
</evidence>
<gene>
    <name evidence="4" type="ORF">HND93_01795</name>
</gene>
<dbReference type="InterPro" id="IPR016162">
    <property type="entry name" value="Ald_DH_N"/>
</dbReference>
<feature type="domain" description="Aldehyde dehydrogenase" evidence="3">
    <location>
        <begin position="3"/>
        <end position="417"/>
    </location>
</feature>
<sequence>MLRARTVQAGWGTLSPATRVRPLDQLRHRIAADADALVDDLATRPGRRPAESLAAEILPLADACRFLTREAPSLLRPRRLGHRGRPVWLFGVEAEVRRDPFGVVLILAPSNYPLLLPGVQAVQALAAGNAVLVKPAPGCTAPMERLADWLADAGVPDGLFQVLGETLAHAEAALDAGPDLVVLTGSAETGRRVQERLAPRLIPSIMELSGSDAVFVLPGADLDLVTRALAFGLRFNGSATCIAPRRVFVPQDLAAGLEWRLAERLTALPTVPVPLPVRHRVARLAADAIAAGARAIGPLPSPETPMAPLALAAARPDMALLSEDLFAPVVALVAVEDMEEALTQAARCPYALGASVFGPEGAARALAARMEAGSVTINDLIAPTADPRLPFGGRRRSGWGVTRGAEGLLEMTRVKTVSRRRRGPHPHFDDPDPGDEALLRGLLGAAHGAGAERRAAWTELARAVWERARRR</sequence>
<dbReference type="SUPFAM" id="SSF53720">
    <property type="entry name" value="ALDH-like"/>
    <property type="match status" value="1"/>
</dbReference>
<accession>A0ABX2T3L9</accession>
<name>A0ABX2T3L9_9PROT</name>
<proteinExistence type="inferred from homology"/>
<comment type="caution">
    <text evidence="4">The sequence shown here is derived from an EMBL/GenBank/DDBJ whole genome shotgun (WGS) entry which is preliminary data.</text>
</comment>
<evidence type="ECO:0000256" key="2">
    <source>
        <dbReference type="ARBA" id="ARBA00023002"/>
    </source>
</evidence>
<reference evidence="4 5" key="1">
    <citation type="submission" date="2020-05" db="EMBL/GenBank/DDBJ databases">
        <title>Azospirillum oleiclasticum sp. nov, a nitrogen-fixing and heavy crude oil-emulsifying bacterium isolated from the crude oil of Yumen Oilfield.</title>
        <authorList>
            <person name="Wu D."/>
            <person name="Cai M."/>
            <person name="Zhang X."/>
        </authorList>
    </citation>
    <scope>NUCLEOTIDE SEQUENCE [LARGE SCALE GENOMIC DNA]</scope>
    <source>
        <strain evidence="4 5">ROY-1-1-2</strain>
    </source>
</reference>
<evidence type="ECO:0000313" key="4">
    <source>
        <dbReference type="EMBL" id="NYZ18430.1"/>
    </source>
</evidence>
<dbReference type="InterPro" id="IPR015590">
    <property type="entry name" value="Aldehyde_DH_dom"/>
</dbReference>
<protein>
    <submittedName>
        <fullName evidence="4">Aldehyde dehydrogenase family protein</fullName>
    </submittedName>
</protein>
<comment type="similarity">
    <text evidence="1">Belongs to the aldehyde dehydrogenase family.</text>
</comment>
<dbReference type="Pfam" id="PF00171">
    <property type="entry name" value="Aldedh"/>
    <property type="match status" value="1"/>
</dbReference>
<dbReference type="InterPro" id="IPR016161">
    <property type="entry name" value="Ald_DH/histidinol_DH"/>
</dbReference>